<feature type="domain" description="Phosphatidylglycerol lysyltransferase C-terminal" evidence="1">
    <location>
        <begin position="30"/>
        <end position="298"/>
    </location>
</feature>
<dbReference type="Gene3D" id="3.40.630.30">
    <property type="match status" value="1"/>
</dbReference>
<gene>
    <name evidence="2" type="ORF">EZS27_008489</name>
</gene>
<dbReference type="PANTHER" id="PTHR41373:SF1">
    <property type="entry name" value="PHOSPHATIDYLGLYCEROL LYSYLTRANSFERASE C-TERMINAL DOMAIN-CONTAINING PROTEIN"/>
    <property type="match status" value="1"/>
</dbReference>
<dbReference type="SUPFAM" id="SSF55729">
    <property type="entry name" value="Acyl-CoA N-acyltransferases (Nat)"/>
    <property type="match status" value="2"/>
</dbReference>
<proteinExistence type="predicted"/>
<evidence type="ECO:0000313" key="2">
    <source>
        <dbReference type="EMBL" id="KAA6343858.1"/>
    </source>
</evidence>
<dbReference type="InterPro" id="IPR016181">
    <property type="entry name" value="Acyl_CoA_acyltransferase"/>
</dbReference>
<dbReference type="PANTHER" id="PTHR41373">
    <property type="entry name" value="DUF2156 DOMAIN-CONTAINING PROTEIN"/>
    <property type="match status" value="1"/>
</dbReference>
<name>A0A5J4SDA1_9ZZZZ</name>
<dbReference type="Pfam" id="PF09924">
    <property type="entry name" value="LPG_synthase_C"/>
    <property type="match status" value="1"/>
</dbReference>
<organism evidence="2">
    <name type="scientific">termite gut metagenome</name>
    <dbReference type="NCBI Taxonomy" id="433724"/>
    <lineage>
        <taxon>unclassified sequences</taxon>
        <taxon>metagenomes</taxon>
        <taxon>organismal metagenomes</taxon>
    </lineage>
</organism>
<sequence>MLNEKLRILFKDLTLYDKDLITSYTLRSKYRNCDLSFSNLCSWRFLYHTKFAIINGFLVFKFWLSDNKLAYMQPLGEGDLKELCNILAADACMEGKPFLMLSICPDMKNQLENILPGLLFTCKRDYSDYIYLREDLVTLKGKKYQPKRNHINKFKKEYNYEYVPVTSDTIQDCLLLEIEWQKTNEQRQGKDASEENQAVVYALHHFEELGLMGGILYANGKIAAFTYGMPINQDTFGIHVEKADININGTYPMINHEFACRIPEQYKYLNREEDLGIEGLRKAKLSYYPEIVLDKYIAHLTEEVLL</sequence>
<dbReference type="InterPro" id="IPR016732">
    <property type="entry name" value="UCP018688"/>
</dbReference>
<dbReference type="EMBL" id="SNRY01000248">
    <property type="protein sequence ID" value="KAA6343858.1"/>
    <property type="molecule type" value="Genomic_DNA"/>
</dbReference>
<protein>
    <recommendedName>
        <fullName evidence="1">Phosphatidylglycerol lysyltransferase C-terminal domain-containing protein</fullName>
    </recommendedName>
</protein>
<accession>A0A5J4SDA1</accession>
<dbReference type="PIRSF" id="PIRSF018688">
    <property type="entry name" value="UCP018688"/>
    <property type="match status" value="1"/>
</dbReference>
<reference evidence="2" key="1">
    <citation type="submission" date="2019-03" db="EMBL/GenBank/DDBJ databases">
        <title>Single cell metagenomics reveals metabolic interactions within the superorganism composed of flagellate Streblomastix strix and complex community of Bacteroidetes bacteria on its surface.</title>
        <authorList>
            <person name="Treitli S.C."/>
            <person name="Kolisko M."/>
            <person name="Husnik F."/>
            <person name="Keeling P."/>
            <person name="Hampl V."/>
        </authorList>
    </citation>
    <scope>NUCLEOTIDE SEQUENCE</scope>
    <source>
        <strain evidence="2">STM</strain>
    </source>
</reference>
<dbReference type="InterPro" id="IPR024320">
    <property type="entry name" value="LPG_synthase_C"/>
</dbReference>
<evidence type="ECO:0000259" key="1">
    <source>
        <dbReference type="Pfam" id="PF09924"/>
    </source>
</evidence>
<comment type="caution">
    <text evidence="2">The sequence shown here is derived from an EMBL/GenBank/DDBJ whole genome shotgun (WGS) entry which is preliminary data.</text>
</comment>
<dbReference type="AlphaFoldDB" id="A0A5J4SDA1"/>